<name>A0ABQ4F4C4_9ACTN</name>
<organism evidence="3 4">
    <name type="scientific">Plantactinospora mayteni</name>
    <dbReference type="NCBI Taxonomy" id="566021"/>
    <lineage>
        <taxon>Bacteria</taxon>
        <taxon>Bacillati</taxon>
        <taxon>Actinomycetota</taxon>
        <taxon>Actinomycetes</taxon>
        <taxon>Micromonosporales</taxon>
        <taxon>Micromonosporaceae</taxon>
        <taxon>Plantactinospora</taxon>
    </lineage>
</organism>
<accession>A0ABQ4F4C4</accession>
<evidence type="ECO:0000313" key="4">
    <source>
        <dbReference type="Proteomes" id="UP000621500"/>
    </source>
</evidence>
<feature type="compositionally biased region" description="Low complexity" evidence="1">
    <location>
        <begin position="134"/>
        <end position="143"/>
    </location>
</feature>
<feature type="signal peptide" evidence="2">
    <location>
        <begin position="1"/>
        <end position="25"/>
    </location>
</feature>
<dbReference type="EMBL" id="BONX01000083">
    <property type="protein sequence ID" value="GIH01752.1"/>
    <property type="molecule type" value="Genomic_DNA"/>
</dbReference>
<dbReference type="SUPFAM" id="SSF53474">
    <property type="entry name" value="alpha/beta-Hydrolases"/>
    <property type="match status" value="1"/>
</dbReference>
<evidence type="ECO:0000313" key="3">
    <source>
        <dbReference type="EMBL" id="GIH01752.1"/>
    </source>
</evidence>
<evidence type="ECO:0000256" key="1">
    <source>
        <dbReference type="SAM" id="MobiDB-lite"/>
    </source>
</evidence>
<dbReference type="Gene3D" id="3.40.50.1820">
    <property type="entry name" value="alpha/beta hydrolase"/>
    <property type="match status" value="1"/>
</dbReference>
<dbReference type="Proteomes" id="UP000621500">
    <property type="component" value="Unassembled WGS sequence"/>
</dbReference>
<feature type="compositionally biased region" description="Pro residues" evidence="1">
    <location>
        <begin position="144"/>
        <end position="153"/>
    </location>
</feature>
<proteinExistence type="predicted"/>
<reference evidence="3 4" key="1">
    <citation type="submission" date="2021-01" db="EMBL/GenBank/DDBJ databases">
        <title>Whole genome shotgun sequence of Plantactinospora mayteni NBRC 109088.</title>
        <authorList>
            <person name="Komaki H."/>
            <person name="Tamura T."/>
        </authorList>
    </citation>
    <scope>NUCLEOTIDE SEQUENCE [LARGE SCALE GENOMIC DNA]</scope>
    <source>
        <strain evidence="3 4">NBRC 109088</strain>
    </source>
</reference>
<evidence type="ECO:0008006" key="5">
    <source>
        <dbReference type="Google" id="ProtNLM"/>
    </source>
</evidence>
<protein>
    <recommendedName>
        <fullName evidence="5">Secreted protein</fullName>
    </recommendedName>
</protein>
<gene>
    <name evidence="3" type="ORF">Pma05_83240</name>
</gene>
<keyword evidence="2" id="KW-0732">Signal</keyword>
<comment type="caution">
    <text evidence="3">The sequence shown here is derived from an EMBL/GenBank/DDBJ whole genome shotgun (WGS) entry which is preliminary data.</text>
</comment>
<feature type="chain" id="PRO_5047440592" description="Secreted protein" evidence="2">
    <location>
        <begin position="26"/>
        <end position="792"/>
    </location>
</feature>
<sequence>MHVGRAVTAAAVSLTLTLTFGGGSAAWASPADPSGRAAVVARTPLPDGWKLTEGASGFELSWRSTQLVRTGDAAVEFYAGDRLLGRPGAASDQHSFHLPVDDVTARNLTDLQVRASGRRLDVPADPSTARGSGAPPTLAAAQLPPNPVDPGVPGPYSTISGEYALPDVQLPGLAVPVEMRGYVVAPQGTSGQRPLVLILHGRHPTCYQGTAEPTTVWPCPSGWNPLPSHRGYERIQQVLASQGYVTVSISANSVNAQDGAGLPPQDAGAQARSSLVRLHLGNWADWAGTGRPTAPDVVRSAPVPNMSNVLLVGHSRGGEGVSRAAVDSLTRPPAAQDGYPGTVRWQIRGLALIAPSIYSHNPAPDVPSVTILPSCDGDVSDLEGQLYADATRGVGRGFALHGVVFAIGANHNYFNTEWTPGLSAAKSWDDYPSPYDPVCRTISPMRLTPEQQQNVGATYVAAAAATFVAGNDQVRPLLDGSGFRAPSTDPATVLSHAVGGNRTRLLVPDASTVLSGAAARLCEQIASASSPAWCANSNSPHFATFDPIVPEAGRYAIEVDWRAPGTPVSLRPPAAVSLSNSESVALRVVVPGGSPGTQFDVAIADSTGRQATLGTTTLDPMPAPTQTSDDWAQEVRMPLTNARTAGLNLGQITTLVLVPRAGESWARIWLIDAWGWRPGTPAPQPVSLPRVDLGERTVQEGNSGTVTYQVPAQVSGSGNGQVRVFVVDPLTGLSTASVVTVTPGSTTIAIPIAVTGNTQPGDGRSYVVAVKAVQGVSVGDAYGLLTVQDDDA</sequence>
<feature type="region of interest" description="Disordered" evidence="1">
    <location>
        <begin position="120"/>
        <end position="153"/>
    </location>
</feature>
<evidence type="ECO:0000256" key="2">
    <source>
        <dbReference type="SAM" id="SignalP"/>
    </source>
</evidence>
<dbReference type="InterPro" id="IPR029058">
    <property type="entry name" value="AB_hydrolase_fold"/>
</dbReference>
<keyword evidence="4" id="KW-1185">Reference proteome</keyword>